<evidence type="ECO:0000256" key="4">
    <source>
        <dbReference type="ARBA" id="ARBA00022630"/>
    </source>
</evidence>
<reference evidence="12" key="1">
    <citation type="submission" date="2020-10" db="EMBL/GenBank/DDBJ databases">
        <authorList>
            <person name="Gilroy R."/>
        </authorList>
    </citation>
    <scope>NUCLEOTIDE SEQUENCE</scope>
    <source>
        <strain evidence="12">ChiGjej3B3-7149</strain>
    </source>
</reference>
<comment type="cofactor">
    <cofactor evidence="1">
        <name>FMN</name>
        <dbReference type="ChEBI" id="CHEBI:58210"/>
    </cofactor>
</comment>
<keyword evidence="6" id="KW-0479">Metal-binding</keyword>
<dbReference type="EMBL" id="DVHH01000172">
    <property type="protein sequence ID" value="HIR55362.1"/>
    <property type="molecule type" value="Genomic_DNA"/>
</dbReference>
<gene>
    <name evidence="12" type="ORF">IAD36_07215</name>
</gene>
<evidence type="ECO:0000259" key="10">
    <source>
        <dbReference type="Pfam" id="PF00724"/>
    </source>
</evidence>
<dbReference type="PRINTS" id="PR00419">
    <property type="entry name" value="ADXRDTASE"/>
</dbReference>
<dbReference type="InterPro" id="IPR013785">
    <property type="entry name" value="Aldolase_TIM"/>
</dbReference>
<evidence type="ECO:0000256" key="2">
    <source>
        <dbReference type="ARBA" id="ARBA00001966"/>
    </source>
</evidence>
<keyword evidence="4" id="KW-0285">Flavoprotein</keyword>
<evidence type="ECO:0000256" key="8">
    <source>
        <dbReference type="ARBA" id="ARBA00023004"/>
    </source>
</evidence>
<dbReference type="GO" id="GO:0016491">
    <property type="term" value="F:oxidoreductase activity"/>
    <property type="evidence" value="ECO:0007669"/>
    <property type="project" value="UniProtKB-KW"/>
</dbReference>
<evidence type="ECO:0000256" key="9">
    <source>
        <dbReference type="ARBA" id="ARBA00023014"/>
    </source>
</evidence>
<dbReference type="InterPro" id="IPR023753">
    <property type="entry name" value="FAD/NAD-binding_dom"/>
</dbReference>
<keyword evidence="7" id="KW-0560">Oxidoreductase</keyword>
<feature type="domain" description="NADH:flavin oxidoreductase/NADH oxidase N-terminal" evidence="10">
    <location>
        <begin position="3"/>
        <end position="331"/>
    </location>
</feature>
<evidence type="ECO:0000313" key="13">
    <source>
        <dbReference type="Proteomes" id="UP000824238"/>
    </source>
</evidence>
<dbReference type="AlphaFoldDB" id="A0A9D1DM35"/>
<accession>A0A9D1DM35</accession>
<dbReference type="InterPro" id="IPR051793">
    <property type="entry name" value="NADH:flavin_oxidoreductase"/>
</dbReference>
<dbReference type="Pfam" id="PF07992">
    <property type="entry name" value="Pyr_redox_2"/>
    <property type="match status" value="1"/>
</dbReference>
<evidence type="ECO:0000256" key="1">
    <source>
        <dbReference type="ARBA" id="ARBA00001917"/>
    </source>
</evidence>
<dbReference type="Gene3D" id="3.40.50.720">
    <property type="entry name" value="NAD(P)-binding Rossmann-like Domain"/>
    <property type="match status" value="1"/>
</dbReference>
<comment type="caution">
    <text evidence="12">The sequence shown here is derived from an EMBL/GenBank/DDBJ whole genome shotgun (WGS) entry which is preliminary data.</text>
</comment>
<dbReference type="Gene3D" id="3.20.20.70">
    <property type="entry name" value="Aldolase class I"/>
    <property type="match status" value="1"/>
</dbReference>
<protein>
    <submittedName>
        <fullName evidence="12">NAD(P)-binding protein</fullName>
    </submittedName>
</protein>
<dbReference type="GO" id="GO:0051536">
    <property type="term" value="F:iron-sulfur cluster binding"/>
    <property type="evidence" value="ECO:0007669"/>
    <property type="project" value="UniProtKB-KW"/>
</dbReference>
<dbReference type="SUPFAM" id="SSF51395">
    <property type="entry name" value="FMN-linked oxidoreductases"/>
    <property type="match status" value="1"/>
</dbReference>
<evidence type="ECO:0000256" key="3">
    <source>
        <dbReference type="ARBA" id="ARBA00011048"/>
    </source>
</evidence>
<dbReference type="Pfam" id="PF00724">
    <property type="entry name" value="Oxidored_FMN"/>
    <property type="match status" value="1"/>
</dbReference>
<evidence type="ECO:0000313" key="12">
    <source>
        <dbReference type="EMBL" id="HIR55362.1"/>
    </source>
</evidence>
<comment type="cofactor">
    <cofactor evidence="2">
        <name>[4Fe-4S] cluster</name>
        <dbReference type="ChEBI" id="CHEBI:49883"/>
    </cofactor>
</comment>
<reference evidence="12" key="2">
    <citation type="journal article" date="2021" name="PeerJ">
        <title>Extensive microbial diversity within the chicken gut microbiome revealed by metagenomics and culture.</title>
        <authorList>
            <person name="Gilroy R."/>
            <person name="Ravi A."/>
            <person name="Getino M."/>
            <person name="Pursley I."/>
            <person name="Horton D.L."/>
            <person name="Alikhan N.F."/>
            <person name="Baker D."/>
            <person name="Gharbi K."/>
            <person name="Hall N."/>
            <person name="Watson M."/>
            <person name="Adriaenssens E.M."/>
            <person name="Foster-Nyarko E."/>
            <person name="Jarju S."/>
            <person name="Secka A."/>
            <person name="Antonio M."/>
            <person name="Oren A."/>
            <person name="Chaudhuri R.R."/>
            <person name="La Ragione R."/>
            <person name="Hildebrand F."/>
            <person name="Pallen M.J."/>
        </authorList>
    </citation>
    <scope>NUCLEOTIDE SEQUENCE</scope>
    <source>
        <strain evidence="12">ChiGjej3B3-7149</strain>
    </source>
</reference>
<keyword evidence="5" id="KW-0288">FMN</keyword>
<keyword evidence="9" id="KW-0411">Iron-sulfur</keyword>
<dbReference type="InterPro" id="IPR001155">
    <property type="entry name" value="OxRdtase_FMN_N"/>
</dbReference>
<evidence type="ECO:0000259" key="11">
    <source>
        <dbReference type="Pfam" id="PF07992"/>
    </source>
</evidence>
<dbReference type="PANTHER" id="PTHR42917:SF2">
    <property type="entry name" value="2,4-DIENOYL-COA REDUCTASE [(2E)-ENOYL-COA-PRODUCING]"/>
    <property type="match status" value="1"/>
</dbReference>
<keyword evidence="8" id="KW-0408">Iron</keyword>
<dbReference type="Proteomes" id="UP000824238">
    <property type="component" value="Unassembled WGS sequence"/>
</dbReference>
<comment type="similarity">
    <text evidence="3">In the N-terminal section; belongs to the NADH:flavin oxidoreductase/NADH oxidase family.</text>
</comment>
<evidence type="ECO:0000256" key="7">
    <source>
        <dbReference type="ARBA" id="ARBA00023002"/>
    </source>
</evidence>
<feature type="domain" description="FAD/NAD(P)-binding" evidence="11">
    <location>
        <begin position="373"/>
        <end position="422"/>
    </location>
</feature>
<dbReference type="CDD" id="cd02803">
    <property type="entry name" value="OYE_like_FMN_family"/>
    <property type="match status" value="1"/>
</dbReference>
<sequence length="457" mass="51095">MKKLYTPVKINQLELKNRVVMSPMSIGHTVEGFIMDDVVEFYRRRAMGGVGLIVFANMQWDKDRYNPNHGAMLTDEKFIPSLKKLTDAIHEGGSKVFAQLMHRGRCANRASIQGEQAVAPSPIPGRFTHFEMPRELTREEIKEFVEWQAEAAVIAKKAGFDGIEIETNSGYLYGQFWSPLTNHRTDEYGGSLENRNRFMVETLEGMRKAVGPDYPISLRVSGSDFMDGGCNCDDIAEICELLDKTGYVDGFSITAGWHESAVPLITMEVPHGAWSYLGRQIKARVKAPVAQGMRMNIAKAEELIERGDFDAIVMGRPFLADPDVVNKAIAGKAEDIRPCVGCNAKCLDMAMVSKPIGCIGNYECNRETELSDENGLMPTEKKSEHPERILVIGAGPSGMEFARVAALRGHKVTIWEKRNRTIGLSLFAATPPRRYDIRYLGQWLEHTCRELGVEIKT</sequence>
<proteinExistence type="inferred from homology"/>
<dbReference type="GO" id="GO:0010181">
    <property type="term" value="F:FMN binding"/>
    <property type="evidence" value="ECO:0007669"/>
    <property type="project" value="InterPro"/>
</dbReference>
<name>A0A9D1DM35_9FIRM</name>
<evidence type="ECO:0000256" key="6">
    <source>
        <dbReference type="ARBA" id="ARBA00022723"/>
    </source>
</evidence>
<organism evidence="12 13">
    <name type="scientific">Candidatus Scatomorpha intestinigallinarum</name>
    <dbReference type="NCBI Taxonomy" id="2840923"/>
    <lineage>
        <taxon>Bacteria</taxon>
        <taxon>Bacillati</taxon>
        <taxon>Bacillota</taxon>
        <taxon>Clostridia</taxon>
        <taxon>Eubacteriales</taxon>
        <taxon>Candidatus Scatomorpha</taxon>
    </lineage>
</organism>
<dbReference type="SUPFAM" id="SSF51971">
    <property type="entry name" value="Nucleotide-binding domain"/>
    <property type="match status" value="1"/>
</dbReference>
<dbReference type="GO" id="GO:0046872">
    <property type="term" value="F:metal ion binding"/>
    <property type="evidence" value="ECO:0007669"/>
    <property type="project" value="UniProtKB-KW"/>
</dbReference>
<dbReference type="PANTHER" id="PTHR42917">
    <property type="entry name" value="2,4-DIENOYL-COA REDUCTASE"/>
    <property type="match status" value="1"/>
</dbReference>
<evidence type="ECO:0000256" key="5">
    <source>
        <dbReference type="ARBA" id="ARBA00022643"/>
    </source>
</evidence>